<name>A0ABP8V3N4_9GAMM</name>
<organism evidence="7 8">
    <name type="scientific">Kistimonas scapharcae</name>
    <dbReference type="NCBI Taxonomy" id="1036133"/>
    <lineage>
        <taxon>Bacteria</taxon>
        <taxon>Pseudomonadati</taxon>
        <taxon>Pseudomonadota</taxon>
        <taxon>Gammaproteobacteria</taxon>
        <taxon>Oceanospirillales</taxon>
        <taxon>Endozoicomonadaceae</taxon>
        <taxon>Kistimonas</taxon>
    </lineage>
</organism>
<evidence type="ECO:0008006" key="9">
    <source>
        <dbReference type="Google" id="ProtNLM"/>
    </source>
</evidence>
<dbReference type="Gene3D" id="1.10.150.130">
    <property type="match status" value="1"/>
</dbReference>
<evidence type="ECO:0000313" key="8">
    <source>
        <dbReference type="Proteomes" id="UP001500604"/>
    </source>
</evidence>
<dbReference type="InterPro" id="IPR050808">
    <property type="entry name" value="Phage_Integrase"/>
</dbReference>
<sequence length="472" mass="54119">MRLLTDTQLRSLKKIASEPVGGRGDGVLFFKRRGAGNIEAYYRIRLEGKATLIKIGQYKATRDGNGYTLAECRDKVRELARIPRENGCDLKSYLQEQERARQQQEENQRRELEAEACKGTLSDLIEAYLQDQERQGKESANQSRQAMKKNVIKAYPLIAAKKAKDVSPDDIVVILAAIHNRGSEAESVRIRAILHAIFNYGMKSDYDPTRVGDKRFFIQHNPVAATRKNTRANNVGERVLSHQEVKQLWDEITKAEYVGFVMSRFIRFMLATGGQRPKQLSRARWEDFDFVRHCVTLRDRKGQGREKIHVVPLSRRALDIIEEVQAVTAGYPWPFCTGVKSRSKESKGELVPIDPNSLKTAFTRYNNQLAASCEREGRTVPEWFTARDLRRTVKNLLIDAGVSREQRNLLQSHGQTGVDIKHYDRHEHLPEKRESMKRYDALLDKILKGVDVKLVDMAHYRSVVTKDEEVVL</sequence>
<evidence type="ECO:0000256" key="1">
    <source>
        <dbReference type="ARBA" id="ARBA00008857"/>
    </source>
</evidence>
<feature type="domain" description="Tyr recombinase" evidence="5">
    <location>
        <begin position="239"/>
        <end position="403"/>
    </location>
</feature>
<comment type="similarity">
    <text evidence="1">Belongs to the 'phage' integrase family.</text>
</comment>
<feature type="domain" description="Phage integrase central" evidence="6">
    <location>
        <begin position="125"/>
        <end position="205"/>
    </location>
</feature>
<dbReference type="InterPro" id="IPR013762">
    <property type="entry name" value="Integrase-like_cat_sf"/>
</dbReference>
<dbReference type="InterPro" id="IPR053876">
    <property type="entry name" value="Phage_int_M"/>
</dbReference>
<dbReference type="Gene3D" id="1.10.443.10">
    <property type="entry name" value="Intergrase catalytic core"/>
    <property type="match status" value="1"/>
</dbReference>
<evidence type="ECO:0000256" key="3">
    <source>
        <dbReference type="ARBA" id="ARBA00023125"/>
    </source>
</evidence>
<dbReference type="PANTHER" id="PTHR30629:SF2">
    <property type="entry name" value="PROPHAGE INTEGRASE INTS-RELATED"/>
    <property type="match status" value="1"/>
</dbReference>
<dbReference type="RefSeq" id="WP_345197091.1">
    <property type="nucleotide sequence ID" value="NZ_BAABFL010000423.1"/>
</dbReference>
<reference evidence="8" key="1">
    <citation type="journal article" date="2019" name="Int. J. Syst. Evol. Microbiol.">
        <title>The Global Catalogue of Microorganisms (GCM) 10K type strain sequencing project: providing services to taxonomists for standard genome sequencing and annotation.</title>
        <authorList>
            <consortium name="The Broad Institute Genomics Platform"/>
            <consortium name="The Broad Institute Genome Sequencing Center for Infectious Disease"/>
            <person name="Wu L."/>
            <person name="Ma J."/>
        </authorList>
    </citation>
    <scope>NUCLEOTIDE SEQUENCE [LARGE SCALE GENOMIC DNA]</scope>
    <source>
        <strain evidence="8">JCM 17805</strain>
    </source>
</reference>
<dbReference type="Pfam" id="PF00589">
    <property type="entry name" value="Phage_integrase"/>
    <property type="match status" value="1"/>
</dbReference>
<evidence type="ECO:0000256" key="4">
    <source>
        <dbReference type="ARBA" id="ARBA00023172"/>
    </source>
</evidence>
<dbReference type="Gene3D" id="3.30.160.390">
    <property type="entry name" value="Integrase, DNA-binding domain"/>
    <property type="match status" value="1"/>
</dbReference>
<evidence type="ECO:0000256" key="2">
    <source>
        <dbReference type="ARBA" id="ARBA00022908"/>
    </source>
</evidence>
<dbReference type="SUPFAM" id="SSF56349">
    <property type="entry name" value="DNA breaking-rejoining enzymes"/>
    <property type="match status" value="1"/>
</dbReference>
<gene>
    <name evidence="7" type="ORF">GCM10023116_31210</name>
</gene>
<dbReference type="Proteomes" id="UP001500604">
    <property type="component" value="Unassembled WGS sequence"/>
</dbReference>
<dbReference type="PANTHER" id="PTHR30629">
    <property type="entry name" value="PROPHAGE INTEGRASE"/>
    <property type="match status" value="1"/>
</dbReference>
<protein>
    <recommendedName>
        <fullName evidence="9">Integrase</fullName>
    </recommendedName>
</protein>
<dbReference type="InterPro" id="IPR002104">
    <property type="entry name" value="Integrase_catalytic"/>
</dbReference>
<proteinExistence type="inferred from homology"/>
<keyword evidence="4" id="KW-0233">DNA recombination</keyword>
<dbReference type="EMBL" id="BAABFL010000423">
    <property type="protein sequence ID" value="GAA4650838.1"/>
    <property type="molecule type" value="Genomic_DNA"/>
</dbReference>
<evidence type="ECO:0000259" key="5">
    <source>
        <dbReference type="Pfam" id="PF00589"/>
    </source>
</evidence>
<dbReference type="InterPro" id="IPR011010">
    <property type="entry name" value="DNA_brk_join_enz"/>
</dbReference>
<comment type="caution">
    <text evidence="7">The sequence shown here is derived from an EMBL/GenBank/DDBJ whole genome shotgun (WGS) entry which is preliminary data.</text>
</comment>
<dbReference type="Pfam" id="PF22022">
    <property type="entry name" value="Phage_int_M"/>
    <property type="match status" value="1"/>
</dbReference>
<evidence type="ECO:0000259" key="6">
    <source>
        <dbReference type="Pfam" id="PF22022"/>
    </source>
</evidence>
<accession>A0ABP8V3N4</accession>
<dbReference type="InterPro" id="IPR038488">
    <property type="entry name" value="Integrase_DNA-bd_sf"/>
</dbReference>
<keyword evidence="2" id="KW-0229">DNA integration</keyword>
<keyword evidence="8" id="KW-1185">Reference proteome</keyword>
<dbReference type="InterPro" id="IPR010998">
    <property type="entry name" value="Integrase_recombinase_N"/>
</dbReference>
<keyword evidence="3" id="KW-0238">DNA-binding</keyword>
<evidence type="ECO:0000313" key="7">
    <source>
        <dbReference type="EMBL" id="GAA4650838.1"/>
    </source>
</evidence>